<sequence length="198" mass="21332">MTHKDGTQPGSRERMLEAAIVLMRGSGLSGAGINEIVRASAAPKGSVYHFFPQGKLQITAEALTVYSGRVMAFIDQALAGESQPGDKVRALFAAFARRVEEGDFERSCAVGTVSLDLDDEVQALQPLLAARFADWMTLIAGHFDFADAARRQSFAGLLLTAIEGAYVRSRAERTSLAFVQAGAWLAELAEQARQPVED</sequence>
<dbReference type="SUPFAM" id="SSF48498">
    <property type="entry name" value="Tetracyclin repressor-like, C-terminal domain"/>
    <property type="match status" value="1"/>
</dbReference>
<dbReference type="PANTHER" id="PTHR47506">
    <property type="entry name" value="TRANSCRIPTIONAL REGULATORY PROTEIN"/>
    <property type="match status" value="1"/>
</dbReference>
<evidence type="ECO:0000313" key="5">
    <source>
        <dbReference type="Proteomes" id="UP000020218"/>
    </source>
</evidence>
<dbReference type="Pfam" id="PF21993">
    <property type="entry name" value="TetR_C_13_2"/>
    <property type="match status" value="1"/>
</dbReference>
<dbReference type="EMBL" id="JFAX01000015">
    <property type="protein sequence ID" value="EXI66445.1"/>
    <property type="molecule type" value="Genomic_DNA"/>
</dbReference>
<dbReference type="InterPro" id="IPR054156">
    <property type="entry name" value="YxaF_TetR_C"/>
</dbReference>
<organism evidence="4 5">
    <name type="scientific">Candidatus Accumulibacter adjunctus</name>
    <dbReference type="NCBI Taxonomy" id="1454001"/>
    <lineage>
        <taxon>Bacteria</taxon>
        <taxon>Pseudomonadati</taxon>
        <taxon>Pseudomonadota</taxon>
        <taxon>Betaproteobacteria</taxon>
        <taxon>Candidatus Accumulibacter</taxon>
    </lineage>
</organism>
<keyword evidence="1" id="KW-0805">Transcription regulation</keyword>
<dbReference type="Proteomes" id="UP000020218">
    <property type="component" value="Unassembled WGS sequence"/>
</dbReference>
<dbReference type="InterPro" id="IPR036271">
    <property type="entry name" value="Tet_transcr_reg_TetR-rel_C_sf"/>
</dbReference>
<protein>
    <submittedName>
        <fullName evidence="4">HTH-type transcriptional regulator YxaF</fullName>
    </submittedName>
</protein>
<evidence type="ECO:0000259" key="3">
    <source>
        <dbReference type="Pfam" id="PF21993"/>
    </source>
</evidence>
<keyword evidence="2" id="KW-0804">Transcription</keyword>
<evidence type="ECO:0000313" key="4">
    <source>
        <dbReference type="EMBL" id="EXI66445.1"/>
    </source>
</evidence>
<reference evidence="4" key="1">
    <citation type="submission" date="2014-02" db="EMBL/GenBank/DDBJ databases">
        <title>Expanding our view of genomic diversity in Candidatus Accumulibacter clades.</title>
        <authorList>
            <person name="Skennerton C.T."/>
            <person name="Barr J.J."/>
            <person name="Slater F.R."/>
            <person name="Bond P.L."/>
            <person name="Tyson G.W."/>
        </authorList>
    </citation>
    <scope>NUCLEOTIDE SEQUENCE [LARGE SCALE GENOMIC DNA]</scope>
</reference>
<accession>A0A011NPR2</accession>
<dbReference type="Gene3D" id="1.10.357.10">
    <property type="entry name" value="Tetracycline Repressor, domain 2"/>
    <property type="match status" value="1"/>
</dbReference>
<dbReference type="STRING" id="1454001.AW08_02559"/>
<dbReference type="SUPFAM" id="SSF46689">
    <property type="entry name" value="Homeodomain-like"/>
    <property type="match status" value="1"/>
</dbReference>
<comment type="caution">
    <text evidence="4">The sequence shown here is derived from an EMBL/GenBank/DDBJ whole genome shotgun (WGS) entry which is preliminary data.</text>
</comment>
<dbReference type="AlphaFoldDB" id="A0A011NPR2"/>
<dbReference type="PATRIC" id="fig|1454001.3.peg.2608"/>
<name>A0A011NPR2_9PROT</name>
<dbReference type="PANTHER" id="PTHR47506:SF3">
    <property type="entry name" value="HTH-TYPE TRANSCRIPTIONAL REGULATOR LMRA"/>
    <property type="match status" value="1"/>
</dbReference>
<evidence type="ECO:0000256" key="1">
    <source>
        <dbReference type="ARBA" id="ARBA00023015"/>
    </source>
</evidence>
<keyword evidence="5" id="KW-1185">Reference proteome</keyword>
<dbReference type="InterPro" id="IPR009057">
    <property type="entry name" value="Homeodomain-like_sf"/>
</dbReference>
<feature type="domain" description="Transcriptional regulator LmrA/YxaF-like C-terminal" evidence="3">
    <location>
        <begin position="84"/>
        <end position="181"/>
    </location>
</feature>
<evidence type="ECO:0000256" key="2">
    <source>
        <dbReference type="ARBA" id="ARBA00023163"/>
    </source>
</evidence>
<proteinExistence type="predicted"/>
<gene>
    <name evidence="4" type="primary">yxaF</name>
    <name evidence="4" type="ORF">AW08_02559</name>
</gene>